<dbReference type="EMBL" id="JAVHNQ010000001">
    <property type="protein sequence ID" value="KAK6358891.1"/>
    <property type="molecule type" value="Genomic_DNA"/>
</dbReference>
<dbReference type="InterPro" id="IPR005248">
    <property type="entry name" value="NadD/NMNAT"/>
</dbReference>
<name>A0AAV9VA70_9PEZI</name>
<protein>
    <recommendedName>
        <fullName evidence="9">Cytidyltransferase-like domain-containing protein</fullName>
    </recommendedName>
</protein>
<keyword evidence="6" id="KW-0067">ATP-binding</keyword>
<sequence length="281" mass="30042">MDNDDTAPMQSALAVRALLPTFRAAISSDSAPGFRVLRSFPRGDDEPKTNSSNDGKTVCVLDSSFNPPTKAHMHLALRALRHYTTPTQTPSLLLLLATANADKKAVPAAPEQRVAMMCLLADELRSNAATVDNRPACHVDVGVTTSARFIDKCADLQTNGYAGSRLVWIMGFDTLIRLLDTKYYPPEHTLAPVHDTLLAGSNRILAFGRPGDTFGDTVTQQAYYSAVDGKVAERLDVLEADESTAGISSSAVRGAVARGEAVDGGVCESIAAFIRTEGLYL</sequence>
<keyword evidence="5" id="KW-0547">Nucleotide-binding</keyword>
<proteinExistence type="predicted"/>
<dbReference type="GO" id="GO:0005634">
    <property type="term" value="C:nucleus"/>
    <property type="evidence" value="ECO:0007669"/>
    <property type="project" value="TreeGrafter"/>
</dbReference>
<evidence type="ECO:0000256" key="4">
    <source>
        <dbReference type="ARBA" id="ARBA00022695"/>
    </source>
</evidence>
<dbReference type="InterPro" id="IPR014729">
    <property type="entry name" value="Rossmann-like_a/b/a_fold"/>
</dbReference>
<evidence type="ECO:0000256" key="1">
    <source>
        <dbReference type="ARBA" id="ARBA00004790"/>
    </source>
</evidence>
<dbReference type="AlphaFoldDB" id="A0AAV9VA70"/>
<feature type="domain" description="Cytidyltransferase-like" evidence="9">
    <location>
        <begin position="62"/>
        <end position="253"/>
    </location>
</feature>
<comment type="catalytic activity">
    <reaction evidence="8">
        <text>beta-nicotinamide D-ribonucleotide + ATP + H(+) = diphosphate + NAD(+)</text>
        <dbReference type="Rhea" id="RHEA:21360"/>
        <dbReference type="ChEBI" id="CHEBI:14649"/>
        <dbReference type="ChEBI" id="CHEBI:15378"/>
        <dbReference type="ChEBI" id="CHEBI:30616"/>
        <dbReference type="ChEBI" id="CHEBI:33019"/>
        <dbReference type="ChEBI" id="CHEBI:57540"/>
        <dbReference type="EC" id="2.7.7.1"/>
    </reaction>
</comment>
<dbReference type="PANTHER" id="PTHR31285">
    <property type="entry name" value="NICOTINAMIDE MONONUCLEOTIDE ADENYLYLTRANSFERASE"/>
    <property type="match status" value="1"/>
</dbReference>
<keyword evidence="11" id="KW-1185">Reference proteome</keyword>
<dbReference type="GO" id="GO:0009435">
    <property type="term" value="P:NAD+ biosynthetic process"/>
    <property type="evidence" value="ECO:0007669"/>
    <property type="project" value="InterPro"/>
</dbReference>
<evidence type="ECO:0000256" key="7">
    <source>
        <dbReference type="ARBA" id="ARBA00023027"/>
    </source>
</evidence>
<dbReference type="GO" id="GO:0005737">
    <property type="term" value="C:cytoplasm"/>
    <property type="evidence" value="ECO:0007669"/>
    <property type="project" value="TreeGrafter"/>
</dbReference>
<reference evidence="10 11" key="1">
    <citation type="submission" date="2019-10" db="EMBL/GenBank/DDBJ databases">
        <authorList>
            <person name="Palmer J.M."/>
        </authorList>
    </citation>
    <scope>NUCLEOTIDE SEQUENCE [LARGE SCALE GENOMIC DNA]</scope>
    <source>
        <strain evidence="10 11">TWF696</strain>
    </source>
</reference>
<evidence type="ECO:0000259" key="9">
    <source>
        <dbReference type="Pfam" id="PF01467"/>
    </source>
</evidence>
<evidence type="ECO:0000313" key="11">
    <source>
        <dbReference type="Proteomes" id="UP001375240"/>
    </source>
</evidence>
<dbReference type="GO" id="GO:0016887">
    <property type="term" value="F:ATP hydrolysis activity"/>
    <property type="evidence" value="ECO:0007669"/>
    <property type="project" value="TreeGrafter"/>
</dbReference>
<keyword evidence="2" id="KW-0662">Pyridine nucleotide biosynthesis</keyword>
<dbReference type="CDD" id="cd02165">
    <property type="entry name" value="NMNAT"/>
    <property type="match status" value="1"/>
</dbReference>
<dbReference type="SUPFAM" id="SSF52374">
    <property type="entry name" value="Nucleotidylyl transferase"/>
    <property type="match status" value="1"/>
</dbReference>
<dbReference type="GO" id="GO:0000309">
    <property type="term" value="F:nicotinamide-nucleotide adenylyltransferase activity"/>
    <property type="evidence" value="ECO:0007669"/>
    <property type="project" value="UniProtKB-EC"/>
</dbReference>
<keyword evidence="3" id="KW-0808">Transferase</keyword>
<dbReference type="Pfam" id="PF01467">
    <property type="entry name" value="CTP_transf_like"/>
    <property type="match status" value="1"/>
</dbReference>
<dbReference type="InterPro" id="IPR004821">
    <property type="entry name" value="Cyt_trans-like"/>
</dbReference>
<organism evidence="10 11">
    <name type="scientific">Orbilia brochopaga</name>
    <dbReference type="NCBI Taxonomy" id="3140254"/>
    <lineage>
        <taxon>Eukaryota</taxon>
        <taxon>Fungi</taxon>
        <taxon>Dikarya</taxon>
        <taxon>Ascomycota</taxon>
        <taxon>Pezizomycotina</taxon>
        <taxon>Orbiliomycetes</taxon>
        <taxon>Orbiliales</taxon>
        <taxon>Orbiliaceae</taxon>
        <taxon>Orbilia</taxon>
    </lineage>
</organism>
<evidence type="ECO:0000256" key="3">
    <source>
        <dbReference type="ARBA" id="ARBA00022679"/>
    </source>
</evidence>
<comment type="caution">
    <text evidence="10">The sequence shown here is derived from an EMBL/GenBank/DDBJ whole genome shotgun (WGS) entry which is preliminary data.</text>
</comment>
<dbReference type="Proteomes" id="UP001375240">
    <property type="component" value="Unassembled WGS sequence"/>
</dbReference>
<accession>A0AAV9VA70</accession>
<gene>
    <name evidence="10" type="ORF">TWF696_000071</name>
</gene>
<evidence type="ECO:0000256" key="2">
    <source>
        <dbReference type="ARBA" id="ARBA00022642"/>
    </source>
</evidence>
<keyword evidence="4" id="KW-0548">Nucleotidyltransferase</keyword>
<evidence type="ECO:0000256" key="5">
    <source>
        <dbReference type="ARBA" id="ARBA00022741"/>
    </source>
</evidence>
<evidence type="ECO:0000313" key="10">
    <source>
        <dbReference type="EMBL" id="KAK6358891.1"/>
    </source>
</evidence>
<dbReference type="GO" id="GO:0005524">
    <property type="term" value="F:ATP binding"/>
    <property type="evidence" value="ECO:0007669"/>
    <property type="project" value="UniProtKB-KW"/>
</dbReference>
<dbReference type="PANTHER" id="PTHR31285:SF0">
    <property type="entry name" value="NICOTINAMIDE MONONUCLEOTIDE ADENYLYLTRANSFERASE"/>
    <property type="match status" value="1"/>
</dbReference>
<comment type="pathway">
    <text evidence="1">Cofactor biosynthesis; NAD(+) biosynthesis.</text>
</comment>
<evidence type="ECO:0000256" key="8">
    <source>
        <dbReference type="ARBA" id="ARBA00049001"/>
    </source>
</evidence>
<evidence type="ECO:0000256" key="6">
    <source>
        <dbReference type="ARBA" id="ARBA00022840"/>
    </source>
</evidence>
<keyword evidence="7" id="KW-0520">NAD</keyword>
<dbReference type="Gene3D" id="3.40.50.620">
    <property type="entry name" value="HUPs"/>
    <property type="match status" value="1"/>
</dbReference>